<dbReference type="Gene3D" id="1.20.1730.10">
    <property type="entry name" value="Sodium/glucose cotransporter"/>
    <property type="match status" value="1"/>
</dbReference>
<dbReference type="GO" id="GO:0006814">
    <property type="term" value="P:sodium ion transport"/>
    <property type="evidence" value="ECO:0007669"/>
    <property type="project" value="UniProtKB-KW"/>
</dbReference>
<dbReference type="InterPro" id="IPR038377">
    <property type="entry name" value="Na/Glc_symporter_sf"/>
</dbReference>
<keyword evidence="10" id="KW-0739">Sodium transport</keyword>
<dbReference type="PANTHER" id="PTHR42985">
    <property type="entry name" value="SODIUM-COUPLED MONOCARBOXYLATE TRANSPORTER"/>
    <property type="match status" value="1"/>
</dbReference>
<evidence type="ECO:0000256" key="2">
    <source>
        <dbReference type="ARBA" id="ARBA00006434"/>
    </source>
</evidence>
<evidence type="ECO:0000256" key="1">
    <source>
        <dbReference type="ARBA" id="ARBA00004651"/>
    </source>
</evidence>
<evidence type="ECO:0000256" key="12">
    <source>
        <dbReference type="SAM" id="Phobius"/>
    </source>
</evidence>
<keyword evidence="4" id="KW-1003">Cell membrane</keyword>
<accession>A0A7R9IRV0</accession>
<proteinExistence type="inferred from homology"/>
<protein>
    <recommendedName>
        <fullName evidence="14">Sodium-coupled monocarboxylate transporter 1</fullName>
    </recommendedName>
</protein>
<reference evidence="13" key="1">
    <citation type="submission" date="2020-11" db="EMBL/GenBank/DDBJ databases">
        <authorList>
            <person name="Tran Van P."/>
        </authorList>
    </citation>
    <scope>NUCLEOTIDE SEQUENCE</scope>
</reference>
<evidence type="ECO:0000256" key="5">
    <source>
        <dbReference type="ARBA" id="ARBA00022692"/>
    </source>
</evidence>
<dbReference type="GO" id="GO:0015293">
    <property type="term" value="F:symporter activity"/>
    <property type="evidence" value="ECO:0007669"/>
    <property type="project" value="TreeGrafter"/>
</dbReference>
<feature type="transmembrane region" description="Helical" evidence="12">
    <location>
        <begin position="62"/>
        <end position="80"/>
    </location>
</feature>
<keyword evidence="5 12" id="KW-0812">Transmembrane</keyword>
<name>A0A7R9IRV0_9NEOP</name>
<dbReference type="EMBL" id="OE007821">
    <property type="protein sequence ID" value="CAD7463344.1"/>
    <property type="molecule type" value="Genomic_DNA"/>
</dbReference>
<organism evidence="13">
    <name type="scientific">Timema tahoe</name>
    <dbReference type="NCBI Taxonomy" id="61484"/>
    <lineage>
        <taxon>Eukaryota</taxon>
        <taxon>Metazoa</taxon>
        <taxon>Ecdysozoa</taxon>
        <taxon>Arthropoda</taxon>
        <taxon>Hexapoda</taxon>
        <taxon>Insecta</taxon>
        <taxon>Pterygota</taxon>
        <taxon>Neoptera</taxon>
        <taxon>Polyneoptera</taxon>
        <taxon>Phasmatodea</taxon>
        <taxon>Timematodea</taxon>
        <taxon>Timematoidea</taxon>
        <taxon>Timematidae</taxon>
        <taxon>Timema</taxon>
    </lineage>
</organism>
<evidence type="ECO:0008006" key="14">
    <source>
        <dbReference type="Google" id="ProtNLM"/>
    </source>
</evidence>
<sequence>MNTTIASVQDVINSLERFGVADYVVFVLMLAVCAAIGIYYGFFDGEVTAAKYLDGGKNMNTFPVSLSLIASIISGITLLGTPTEIYVYGGQYVYFCIGIFLMTPLVNKAYIPVFRELGISFTYEVVWLPIVMYVPALAFSLVLVGPTPVGTWSKHQARLVWLAGNGSTQLNHACPNTSPILAVQLVSQCHPYEAGP</sequence>
<evidence type="ECO:0000256" key="7">
    <source>
        <dbReference type="ARBA" id="ARBA00023053"/>
    </source>
</evidence>
<evidence type="ECO:0000256" key="3">
    <source>
        <dbReference type="ARBA" id="ARBA00022448"/>
    </source>
</evidence>
<feature type="transmembrane region" description="Helical" evidence="12">
    <location>
        <begin position="20"/>
        <end position="42"/>
    </location>
</feature>
<dbReference type="InterPro" id="IPR051163">
    <property type="entry name" value="Sodium:Solute_Symporter_SSF"/>
</dbReference>
<keyword evidence="3" id="KW-0813">Transport</keyword>
<evidence type="ECO:0000313" key="13">
    <source>
        <dbReference type="EMBL" id="CAD7463344.1"/>
    </source>
</evidence>
<keyword evidence="6 12" id="KW-1133">Transmembrane helix</keyword>
<comment type="similarity">
    <text evidence="2 11">Belongs to the sodium:solute symporter (SSF) (TC 2.A.21) family.</text>
</comment>
<dbReference type="Pfam" id="PF00474">
    <property type="entry name" value="SSF"/>
    <property type="match status" value="1"/>
</dbReference>
<dbReference type="PROSITE" id="PS50283">
    <property type="entry name" value="NA_SOLUT_SYMP_3"/>
    <property type="match status" value="1"/>
</dbReference>
<feature type="transmembrane region" description="Helical" evidence="12">
    <location>
        <begin position="125"/>
        <end position="144"/>
    </location>
</feature>
<dbReference type="GO" id="GO:0005886">
    <property type="term" value="C:plasma membrane"/>
    <property type="evidence" value="ECO:0007669"/>
    <property type="project" value="UniProtKB-SubCell"/>
</dbReference>
<evidence type="ECO:0000256" key="8">
    <source>
        <dbReference type="ARBA" id="ARBA00023065"/>
    </source>
</evidence>
<evidence type="ECO:0000256" key="6">
    <source>
        <dbReference type="ARBA" id="ARBA00022989"/>
    </source>
</evidence>
<keyword evidence="9 12" id="KW-0472">Membrane</keyword>
<keyword evidence="7" id="KW-0915">Sodium</keyword>
<comment type="subcellular location">
    <subcellularLocation>
        <location evidence="1">Cell membrane</location>
        <topology evidence="1">Multi-pass membrane protein</topology>
    </subcellularLocation>
</comment>
<evidence type="ECO:0000256" key="4">
    <source>
        <dbReference type="ARBA" id="ARBA00022475"/>
    </source>
</evidence>
<dbReference type="AlphaFoldDB" id="A0A7R9IRV0"/>
<evidence type="ECO:0000256" key="10">
    <source>
        <dbReference type="ARBA" id="ARBA00023201"/>
    </source>
</evidence>
<evidence type="ECO:0000256" key="11">
    <source>
        <dbReference type="RuleBase" id="RU362091"/>
    </source>
</evidence>
<keyword evidence="8" id="KW-0406">Ion transport</keyword>
<gene>
    <name evidence="13" type="ORF">TTEB3V08_LOCUS11230</name>
</gene>
<feature type="transmembrane region" description="Helical" evidence="12">
    <location>
        <begin position="92"/>
        <end position="113"/>
    </location>
</feature>
<dbReference type="InterPro" id="IPR001734">
    <property type="entry name" value="Na/solute_symporter"/>
</dbReference>
<dbReference type="PANTHER" id="PTHR42985:SF5">
    <property type="entry name" value="FI02094P-RELATED"/>
    <property type="match status" value="1"/>
</dbReference>
<evidence type="ECO:0000256" key="9">
    <source>
        <dbReference type="ARBA" id="ARBA00023136"/>
    </source>
</evidence>